<evidence type="ECO:0008006" key="4">
    <source>
        <dbReference type="Google" id="ProtNLM"/>
    </source>
</evidence>
<keyword evidence="1" id="KW-0472">Membrane</keyword>
<keyword evidence="3" id="KW-1185">Reference proteome</keyword>
<dbReference type="InterPro" id="IPR025291">
    <property type="entry name" value="DUF4153"/>
</dbReference>
<evidence type="ECO:0000313" key="2">
    <source>
        <dbReference type="EMBL" id="SFU90747.1"/>
    </source>
</evidence>
<feature type="transmembrane region" description="Helical" evidence="1">
    <location>
        <begin position="295"/>
        <end position="313"/>
    </location>
</feature>
<feature type="transmembrane region" description="Helical" evidence="1">
    <location>
        <begin position="257"/>
        <end position="275"/>
    </location>
</feature>
<dbReference type="OrthoDB" id="9809196at2"/>
<name>A0A1I7K002_9BACT</name>
<gene>
    <name evidence="2" type="ORF">SAMN04487941_3242</name>
</gene>
<dbReference type="EMBL" id="FPCA01000004">
    <property type="protein sequence ID" value="SFU90747.1"/>
    <property type="molecule type" value="Genomic_DNA"/>
</dbReference>
<evidence type="ECO:0000256" key="1">
    <source>
        <dbReference type="SAM" id="Phobius"/>
    </source>
</evidence>
<sequence length="615" mass="70901">MGIFKNISLQQLWRGAVTTFLAYPLVLLSAFAGTAAAIFNSELSYDQRQEHLYLEKFMLVCALGLILFFTLELLVSKYKLRLHWQASLWLAGLVLLVLYFWLLPLELEQRHWLRFLMLALALHLAASYAMFLNRRDENAFWQFNKALFLRILTSALYSGVLFIGLVIAVLAMEELFSVDIDGAFYGQLWLFMVGVFNTWFFLAGVPTDVQELEHTHLYPKGLKVFTQFVLLPLVTLYLLILYAYFGKIIAQWAWPEGWVSVLVLCFSIAGILSLLLIHPIRFEEGNTWMRTFSRWFYRALFPLIILLALAIWRRVSEYGVTEERYVVMALALWLFITALYFLFSRQKNIKFIPITLSVVALLAAFGPFSAFQVSEWSQVNRLEKLLQESKVLVNGQIQRQHPPVSGEVEEEVSSITDYLARTHGFEALQPWFAIDLEDSLAAATDSLGNRWQKSFATRDKVLDLMGLEYNSGQRDMGRQHFYFSTQHSGSGNAVQDIRGYAYAVQYSYRTFERHEEQREFQLGAVPMIVSLEKEGSVLYFKFEQETLTLDLLPLIKKLQKKQHELVSPADMTLTVEGKQVKVKLALDELNGVEETKEGNYRVQSIEASIYVQLQE</sequence>
<accession>A0A1I7K002</accession>
<feature type="transmembrane region" description="Helical" evidence="1">
    <location>
        <begin position="111"/>
        <end position="131"/>
    </location>
</feature>
<dbReference type="AlphaFoldDB" id="A0A1I7K002"/>
<keyword evidence="1" id="KW-0812">Transmembrane</keyword>
<feature type="transmembrane region" description="Helical" evidence="1">
    <location>
        <begin position="351"/>
        <end position="371"/>
    </location>
</feature>
<proteinExistence type="predicted"/>
<organism evidence="2 3">
    <name type="scientific">Pontibacter akesuensis</name>
    <dbReference type="NCBI Taxonomy" id="388950"/>
    <lineage>
        <taxon>Bacteria</taxon>
        <taxon>Pseudomonadati</taxon>
        <taxon>Bacteroidota</taxon>
        <taxon>Cytophagia</taxon>
        <taxon>Cytophagales</taxon>
        <taxon>Hymenobacteraceae</taxon>
        <taxon>Pontibacter</taxon>
    </lineage>
</organism>
<feature type="transmembrane region" description="Helical" evidence="1">
    <location>
        <begin position="184"/>
        <end position="203"/>
    </location>
</feature>
<dbReference type="STRING" id="388950.GCA_001611675_00823"/>
<feature type="transmembrane region" description="Helical" evidence="1">
    <location>
        <begin position="151"/>
        <end position="172"/>
    </location>
</feature>
<feature type="transmembrane region" description="Helical" evidence="1">
    <location>
        <begin position="87"/>
        <end position="105"/>
    </location>
</feature>
<dbReference type="Proteomes" id="UP000182491">
    <property type="component" value="Unassembled WGS sequence"/>
</dbReference>
<keyword evidence="1" id="KW-1133">Transmembrane helix</keyword>
<protein>
    <recommendedName>
        <fullName evidence="4">DUF4153 domain-containing protein</fullName>
    </recommendedName>
</protein>
<feature type="transmembrane region" description="Helical" evidence="1">
    <location>
        <begin position="57"/>
        <end position="75"/>
    </location>
</feature>
<feature type="transmembrane region" description="Helical" evidence="1">
    <location>
        <begin position="325"/>
        <end position="344"/>
    </location>
</feature>
<reference evidence="3" key="1">
    <citation type="submission" date="2016-10" db="EMBL/GenBank/DDBJ databases">
        <authorList>
            <person name="Varghese N."/>
        </authorList>
    </citation>
    <scope>NUCLEOTIDE SEQUENCE [LARGE SCALE GENOMIC DNA]</scope>
    <source>
        <strain evidence="3">DSM 18820</strain>
    </source>
</reference>
<feature type="transmembrane region" description="Helical" evidence="1">
    <location>
        <begin position="12"/>
        <end position="37"/>
    </location>
</feature>
<feature type="transmembrane region" description="Helical" evidence="1">
    <location>
        <begin position="224"/>
        <end position="245"/>
    </location>
</feature>
<dbReference type="RefSeq" id="WP_068836988.1">
    <property type="nucleotide sequence ID" value="NZ_BMXC01000004.1"/>
</dbReference>
<dbReference type="Pfam" id="PF13687">
    <property type="entry name" value="DUF4153"/>
    <property type="match status" value="1"/>
</dbReference>
<evidence type="ECO:0000313" key="3">
    <source>
        <dbReference type="Proteomes" id="UP000182491"/>
    </source>
</evidence>